<accession>A0A840VR45</accession>
<evidence type="ECO:0000313" key="1">
    <source>
        <dbReference type="EMBL" id="MBB5479137.1"/>
    </source>
</evidence>
<keyword evidence="2" id="KW-1185">Reference proteome</keyword>
<protein>
    <submittedName>
        <fullName evidence="1">Uncharacterized protein</fullName>
    </submittedName>
</protein>
<reference evidence="1 2" key="1">
    <citation type="submission" date="2020-08" db="EMBL/GenBank/DDBJ databases">
        <title>Sequencing the genomes of 1000 actinobacteria strains.</title>
        <authorList>
            <person name="Klenk H.-P."/>
        </authorList>
    </citation>
    <scope>NUCLEOTIDE SEQUENCE [LARGE SCALE GENOMIC DNA]</scope>
    <source>
        <strain evidence="1 2">DSM 103125</strain>
    </source>
</reference>
<dbReference type="Proteomes" id="UP000586947">
    <property type="component" value="Unassembled WGS sequence"/>
</dbReference>
<dbReference type="AlphaFoldDB" id="A0A840VR45"/>
<evidence type="ECO:0000313" key="2">
    <source>
        <dbReference type="Proteomes" id="UP000586947"/>
    </source>
</evidence>
<dbReference type="RefSeq" id="WP_184181519.1">
    <property type="nucleotide sequence ID" value="NZ_BMNF01000001.1"/>
</dbReference>
<organism evidence="1 2">
    <name type="scientific">Micromonospora parathelypteridis</name>
    <dbReference type="NCBI Taxonomy" id="1839617"/>
    <lineage>
        <taxon>Bacteria</taxon>
        <taxon>Bacillati</taxon>
        <taxon>Actinomycetota</taxon>
        <taxon>Actinomycetes</taxon>
        <taxon>Micromonosporales</taxon>
        <taxon>Micromonosporaceae</taxon>
        <taxon>Micromonospora</taxon>
    </lineage>
</organism>
<gene>
    <name evidence="1" type="ORF">HNR20_003642</name>
</gene>
<dbReference type="EMBL" id="JACHDP010000001">
    <property type="protein sequence ID" value="MBB5479137.1"/>
    <property type="molecule type" value="Genomic_DNA"/>
</dbReference>
<proteinExistence type="predicted"/>
<comment type="caution">
    <text evidence="1">The sequence shown here is derived from an EMBL/GenBank/DDBJ whole genome shotgun (WGS) entry which is preliminary data.</text>
</comment>
<sequence length="178" mass="18895">MGLHANSTTRRTVALLAVAALMVGGLTGCSPERKGVTGLTVDDAGRPLAAVAWCASRPPDVVVLFRTQEPSSPTPSVPVTVAPAYSRWDYTVPRTATSPATVLLDGFPPEPVVDPDVAFTMYAVADDSSFTTLRVSFRLGELADLAPGTVLFTDIVDGEEVQQRVSLEEFARRGESEC</sequence>
<name>A0A840VR45_9ACTN</name>